<dbReference type="Proteomes" id="UP000290288">
    <property type="component" value="Unassembled WGS sequence"/>
</dbReference>
<dbReference type="OrthoDB" id="3062721at2759"/>
<organism evidence="1 2">
    <name type="scientific">Candolleomyces aberdarensis</name>
    <dbReference type="NCBI Taxonomy" id="2316362"/>
    <lineage>
        <taxon>Eukaryota</taxon>
        <taxon>Fungi</taxon>
        <taxon>Dikarya</taxon>
        <taxon>Basidiomycota</taxon>
        <taxon>Agaricomycotina</taxon>
        <taxon>Agaricomycetes</taxon>
        <taxon>Agaricomycetidae</taxon>
        <taxon>Agaricales</taxon>
        <taxon>Agaricineae</taxon>
        <taxon>Psathyrellaceae</taxon>
        <taxon>Candolleomyces</taxon>
    </lineage>
</organism>
<name>A0A4Q2DTQ2_9AGAR</name>
<gene>
    <name evidence="1" type="ORF">EST38_g3178</name>
</gene>
<reference evidence="1 2" key="1">
    <citation type="submission" date="2019-01" db="EMBL/GenBank/DDBJ databases">
        <title>Draft genome sequence of Psathyrella aberdarensis IHI B618.</title>
        <authorList>
            <person name="Buettner E."/>
            <person name="Kellner H."/>
        </authorList>
    </citation>
    <scope>NUCLEOTIDE SEQUENCE [LARGE SCALE GENOMIC DNA]</scope>
    <source>
        <strain evidence="1 2">IHI B618</strain>
    </source>
</reference>
<accession>A0A4Q2DTQ2</accession>
<keyword evidence="2" id="KW-1185">Reference proteome</keyword>
<evidence type="ECO:0000313" key="1">
    <source>
        <dbReference type="EMBL" id="RXW22682.1"/>
    </source>
</evidence>
<protein>
    <submittedName>
        <fullName evidence="1">Uncharacterized protein</fullName>
    </submittedName>
</protein>
<evidence type="ECO:0000313" key="2">
    <source>
        <dbReference type="Proteomes" id="UP000290288"/>
    </source>
</evidence>
<comment type="caution">
    <text evidence="1">The sequence shown here is derived from an EMBL/GenBank/DDBJ whole genome shotgun (WGS) entry which is preliminary data.</text>
</comment>
<dbReference type="EMBL" id="SDEE01000064">
    <property type="protein sequence ID" value="RXW22682.1"/>
    <property type="molecule type" value="Genomic_DNA"/>
</dbReference>
<dbReference type="AlphaFoldDB" id="A0A4Q2DTQ2"/>
<sequence>MSLEVKPLIIMSSDVLPARKRVDEHPPHWTESFFIILSAKALSSLGFGLVRNPSYPPADPI</sequence>
<proteinExistence type="predicted"/>